<accession>A0A497XRD9</accession>
<dbReference type="AlphaFoldDB" id="A0A497XRD9"/>
<dbReference type="PANTHER" id="PTHR33371:SF4">
    <property type="entry name" value="INTERMEMBRANE PHOSPHOLIPID TRANSPORT SYSTEM BINDING PROTEIN MLAD"/>
    <property type="match status" value="1"/>
</dbReference>
<dbReference type="RefSeq" id="WP_121010975.1">
    <property type="nucleotide sequence ID" value="NZ_RCCJ01000001.1"/>
</dbReference>
<dbReference type="InterPro" id="IPR003399">
    <property type="entry name" value="Mce/MlaD"/>
</dbReference>
<feature type="coiled-coil region" evidence="1">
    <location>
        <begin position="138"/>
        <end position="204"/>
    </location>
</feature>
<evidence type="ECO:0000259" key="2">
    <source>
        <dbReference type="Pfam" id="PF02470"/>
    </source>
</evidence>
<dbReference type="OrthoDB" id="9788420at2"/>
<feature type="domain" description="Mce/MlaD" evidence="2">
    <location>
        <begin position="37"/>
        <end position="112"/>
    </location>
</feature>
<dbReference type="PANTHER" id="PTHR33371">
    <property type="entry name" value="INTERMEMBRANE PHOSPHOLIPID TRANSPORT SYSTEM BINDING PROTEIN MLAD-RELATED"/>
    <property type="match status" value="1"/>
</dbReference>
<evidence type="ECO:0000256" key="1">
    <source>
        <dbReference type="SAM" id="Coils"/>
    </source>
</evidence>
<comment type="caution">
    <text evidence="3">The sequence shown here is derived from an EMBL/GenBank/DDBJ whole genome shotgun (WGS) entry which is preliminary data.</text>
</comment>
<organism evidence="3 4">
    <name type="scientific">Hydrogenivirga caldilitoris</name>
    <dbReference type="NCBI Taxonomy" id="246264"/>
    <lineage>
        <taxon>Bacteria</taxon>
        <taxon>Pseudomonadati</taxon>
        <taxon>Aquificota</taxon>
        <taxon>Aquificia</taxon>
        <taxon>Aquificales</taxon>
        <taxon>Aquificaceae</taxon>
        <taxon>Hydrogenivirga</taxon>
    </lineage>
</organism>
<name>A0A497XRD9_9AQUI</name>
<sequence length="523" mass="57755">MRITTEVKLGAFVLATSLAFAFLILTFGEIPLFKPSTKSYVVYFKDVGGLSIGAEVRVSGIRAGKVEDITLEDSRVKVVFNVDKRIKLFRDTSATIGTLGLMGDKYLAINPGTPESGELPEGGAVKTAEGVADTDRLIRELTRTAESFKLVAENLNRMLEENRRNLKDTLENLNALTATLRRIAEENQENLKVALAQMAQLTESLNRTLPEAIASIDRLADELSGIASENREDIRILVSNLRSVSSELKGELPRLVENLNSLSSNLNEVVKENRVDLKTSIRNLSEITQRLKTTSGRLDNILAKVESGEGTLGKLVTDEELYRSVSKGAKLFGEAGDVITRTKVFVGFGGELYSGGDTKGYMSLRIEPDRNTYYLAEVVGDSRGRVYTEEIVGNGEVVKKEFKPEFTLQIAKKFYVGEESYLSVRAGLKESTGGVGFDFSPSERIKLYSDIWDTGRKDRPEEEDLKPNLQVGIQLRLKGPLYTRFGGDDLLNDKLRGAFVGVGLEFSEEYLKYLLGGMGLPFP</sequence>
<dbReference type="InterPro" id="IPR052336">
    <property type="entry name" value="MlaD_Phospholipid_Transporter"/>
</dbReference>
<reference evidence="3 4" key="1">
    <citation type="submission" date="2018-10" db="EMBL/GenBank/DDBJ databases">
        <title>Genomic Encyclopedia of Archaeal and Bacterial Type Strains, Phase II (KMG-II): from individual species to whole genera.</title>
        <authorList>
            <person name="Goeker M."/>
        </authorList>
    </citation>
    <scope>NUCLEOTIDE SEQUENCE [LARGE SCALE GENOMIC DNA]</scope>
    <source>
        <strain evidence="3 4">DSM 16510</strain>
    </source>
</reference>
<gene>
    <name evidence="3" type="ORF">BCF55_1043</name>
</gene>
<dbReference type="Proteomes" id="UP000267841">
    <property type="component" value="Unassembled WGS sequence"/>
</dbReference>
<dbReference type="Pfam" id="PF02470">
    <property type="entry name" value="MlaD"/>
    <property type="match status" value="1"/>
</dbReference>
<proteinExistence type="predicted"/>
<evidence type="ECO:0000313" key="4">
    <source>
        <dbReference type="Proteomes" id="UP000267841"/>
    </source>
</evidence>
<protein>
    <submittedName>
        <fullName evidence="3">Phospholipid/cholesterol/gamma-HCH transport system substrate-binding protein</fullName>
    </submittedName>
</protein>
<keyword evidence="4" id="KW-1185">Reference proteome</keyword>
<keyword evidence="1" id="KW-0175">Coiled coil</keyword>
<dbReference type="EMBL" id="RCCJ01000001">
    <property type="protein sequence ID" value="RLJ70760.1"/>
    <property type="molecule type" value="Genomic_DNA"/>
</dbReference>
<evidence type="ECO:0000313" key="3">
    <source>
        <dbReference type="EMBL" id="RLJ70760.1"/>
    </source>
</evidence>